<evidence type="ECO:0000313" key="3">
    <source>
        <dbReference type="Proteomes" id="UP001221757"/>
    </source>
</evidence>
<gene>
    <name evidence="2" type="ORF">B0H17DRAFT_1337659</name>
</gene>
<comment type="caution">
    <text evidence="2">The sequence shown here is derived from an EMBL/GenBank/DDBJ whole genome shotgun (WGS) entry which is preliminary data.</text>
</comment>
<keyword evidence="3" id="KW-1185">Reference proteome</keyword>
<proteinExistence type="predicted"/>
<sequence>MCPKAVFIQAVVPAAARVSPLARAQALTNTSQVSSRDRRSARSYHPSRLACPTHARSKTTRRDGQQIGKRTLTSRSHTHYLRGKIRSIGAGRRMRCYFLLHERPVASHGIFKHTLAHVESYTILLHPTTVASYKLSLRYHPHFTFIPRNTMQPYLRSARGIGKQIWSGCGAATGKRKQGDTPPLAVRTPSDTVDRHYFQRHETAERGAAEDWGPQWHFRAAALFPQPSSTPSLACAHHPTAIPSSSTILPLPPRSHPNMVVPIFSLFCALRVSTSSCPVQSLRQENDLKALAHRASPPSLIVTHAHPTGAAPCGGTRFEECERQRPLHLGGDEERTWDKAAALRSGSTVLSARAVAQDGAEPDKACVFDRGRWRQTEELPKQRGDGGNNAIAARFVPHTRE</sequence>
<dbReference type="AlphaFoldDB" id="A0AAD7CQP6"/>
<dbReference type="EMBL" id="JARKIE010000277">
    <property type="protein sequence ID" value="KAJ7658582.1"/>
    <property type="molecule type" value="Genomic_DNA"/>
</dbReference>
<name>A0AAD7CQP6_MYCRO</name>
<feature type="region of interest" description="Disordered" evidence="1">
    <location>
        <begin position="377"/>
        <end position="401"/>
    </location>
</feature>
<organism evidence="2 3">
    <name type="scientific">Mycena rosella</name>
    <name type="common">Pink bonnet</name>
    <name type="synonym">Agaricus rosellus</name>
    <dbReference type="NCBI Taxonomy" id="1033263"/>
    <lineage>
        <taxon>Eukaryota</taxon>
        <taxon>Fungi</taxon>
        <taxon>Dikarya</taxon>
        <taxon>Basidiomycota</taxon>
        <taxon>Agaricomycotina</taxon>
        <taxon>Agaricomycetes</taxon>
        <taxon>Agaricomycetidae</taxon>
        <taxon>Agaricales</taxon>
        <taxon>Marasmiineae</taxon>
        <taxon>Mycenaceae</taxon>
        <taxon>Mycena</taxon>
    </lineage>
</organism>
<feature type="region of interest" description="Disordered" evidence="1">
    <location>
        <begin position="25"/>
        <end position="67"/>
    </location>
</feature>
<dbReference type="Proteomes" id="UP001221757">
    <property type="component" value="Unassembled WGS sequence"/>
</dbReference>
<protein>
    <submittedName>
        <fullName evidence="2">Uncharacterized protein</fullName>
    </submittedName>
</protein>
<reference evidence="2" key="1">
    <citation type="submission" date="2023-03" db="EMBL/GenBank/DDBJ databases">
        <title>Massive genome expansion in bonnet fungi (Mycena s.s.) driven by repeated elements and novel gene families across ecological guilds.</title>
        <authorList>
            <consortium name="Lawrence Berkeley National Laboratory"/>
            <person name="Harder C.B."/>
            <person name="Miyauchi S."/>
            <person name="Viragh M."/>
            <person name="Kuo A."/>
            <person name="Thoen E."/>
            <person name="Andreopoulos B."/>
            <person name="Lu D."/>
            <person name="Skrede I."/>
            <person name="Drula E."/>
            <person name="Henrissat B."/>
            <person name="Morin E."/>
            <person name="Kohler A."/>
            <person name="Barry K."/>
            <person name="LaButti K."/>
            <person name="Morin E."/>
            <person name="Salamov A."/>
            <person name="Lipzen A."/>
            <person name="Mereny Z."/>
            <person name="Hegedus B."/>
            <person name="Baldrian P."/>
            <person name="Stursova M."/>
            <person name="Weitz H."/>
            <person name="Taylor A."/>
            <person name="Grigoriev I.V."/>
            <person name="Nagy L.G."/>
            <person name="Martin F."/>
            <person name="Kauserud H."/>
        </authorList>
    </citation>
    <scope>NUCLEOTIDE SEQUENCE</scope>
    <source>
        <strain evidence="2">CBHHK067</strain>
    </source>
</reference>
<accession>A0AAD7CQP6</accession>
<evidence type="ECO:0000256" key="1">
    <source>
        <dbReference type="SAM" id="MobiDB-lite"/>
    </source>
</evidence>
<evidence type="ECO:0000313" key="2">
    <source>
        <dbReference type="EMBL" id="KAJ7658582.1"/>
    </source>
</evidence>